<dbReference type="Proteomes" id="UP001284601">
    <property type="component" value="Unassembled WGS sequence"/>
</dbReference>
<dbReference type="NCBIfam" id="TIGR01494">
    <property type="entry name" value="ATPase_P-type"/>
    <property type="match status" value="2"/>
</dbReference>
<dbReference type="InterPro" id="IPR027256">
    <property type="entry name" value="P-typ_ATPase_IB"/>
</dbReference>
<keyword evidence="5" id="KW-1278">Translocase</keyword>
<dbReference type="PRINTS" id="PR00119">
    <property type="entry name" value="CATATPASE"/>
</dbReference>
<dbReference type="Pfam" id="PF00702">
    <property type="entry name" value="Hydrolase"/>
    <property type="match status" value="1"/>
</dbReference>
<keyword evidence="6 8" id="KW-1133">Transmembrane helix</keyword>
<dbReference type="InterPro" id="IPR051014">
    <property type="entry name" value="Cation_Transport_ATPase_IB"/>
</dbReference>
<dbReference type="SUPFAM" id="SSF81665">
    <property type="entry name" value="Calcium ATPase, transmembrane domain M"/>
    <property type="match status" value="1"/>
</dbReference>
<dbReference type="InterPro" id="IPR018303">
    <property type="entry name" value="ATPase_P-typ_P_site"/>
</dbReference>
<protein>
    <submittedName>
        <fullName evidence="10">Cation-translocating P-type ATPase</fullName>
    </submittedName>
</protein>
<keyword evidence="3 8" id="KW-0812">Transmembrane</keyword>
<dbReference type="InterPro" id="IPR023299">
    <property type="entry name" value="ATPase_P-typ_cyto_dom_N"/>
</dbReference>
<evidence type="ECO:0000256" key="4">
    <source>
        <dbReference type="ARBA" id="ARBA00022723"/>
    </source>
</evidence>
<dbReference type="Gene3D" id="3.40.50.1000">
    <property type="entry name" value="HAD superfamily/HAD-like"/>
    <property type="match status" value="1"/>
</dbReference>
<dbReference type="InterPro" id="IPR059000">
    <property type="entry name" value="ATPase_P-type_domA"/>
</dbReference>
<dbReference type="InterPro" id="IPR023298">
    <property type="entry name" value="ATPase_P-typ_TM_dom_sf"/>
</dbReference>
<gene>
    <name evidence="10" type="ORF">R7226_27305</name>
</gene>
<evidence type="ECO:0000256" key="1">
    <source>
        <dbReference type="ARBA" id="ARBA00004651"/>
    </source>
</evidence>
<dbReference type="PROSITE" id="PS00154">
    <property type="entry name" value="ATPASE_E1_E2"/>
    <property type="match status" value="1"/>
</dbReference>
<dbReference type="SUPFAM" id="SSF81660">
    <property type="entry name" value="Metal cation-transporting ATPase, ATP-binding domain N"/>
    <property type="match status" value="1"/>
</dbReference>
<dbReference type="EMBL" id="JAWSTH010000119">
    <property type="protein sequence ID" value="MDW5598094.1"/>
    <property type="molecule type" value="Genomic_DNA"/>
</dbReference>
<feature type="transmembrane region" description="Helical" evidence="8">
    <location>
        <begin position="497"/>
        <end position="516"/>
    </location>
</feature>
<reference evidence="11" key="1">
    <citation type="submission" date="2023-07" db="EMBL/GenBank/DDBJ databases">
        <title>Conexibacter stalactiti sp. nov., isolated from stalactites in a lava cave and emended description of the genus Conexibacter.</title>
        <authorList>
            <person name="Lee S.D."/>
        </authorList>
    </citation>
    <scope>NUCLEOTIDE SEQUENCE [LARGE SCALE GENOMIC DNA]</scope>
    <source>
        <strain evidence="11">KCTC 39840</strain>
    </source>
</reference>
<keyword evidence="8" id="KW-0067">ATP-binding</keyword>
<dbReference type="PANTHER" id="PTHR48085">
    <property type="entry name" value="CADMIUM/ZINC-TRANSPORTING ATPASE HMA2-RELATED"/>
    <property type="match status" value="1"/>
</dbReference>
<dbReference type="Gene3D" id="3.40.1110.10">
    <property type="entry name" value="Calcium-transporting ATPase, cytoplasmic domain N"/>
    <property type="match status" value="1"/>
</dbReference>
<dbReference type="SFLD" id="SFLDF00027">
    <property type="entry name" value="p-type_atpase"/>
    <property type="match status" value="1"/>
</dbReference>
<evidence type="ECO:0000313" key="10">
    <source>
        <dbReference type="EMBL" id="MDW5598094.1"/>
    </source>
</evidence>
<evidence type="ECO:0000256" key="7">
    <source>
        <dbReference type="ARBA" id="ARBA00023136"/>
    </source>
</evidence>
<name>A0ABU4HYX5_9ACTN</name>
<keyword evidence="4 8" id="KW-0479">Metal-binding</keyword>
<dbReference type="InterPro" id="IPR036412">
    <property type="entry name" value="HAD-like_sf"/>
</dbReference>
<evidence type="ECO:0000256" key="8">
    <source>
        <dbReference type="RuleBase" id="RU362081"/>
    </source>
</evidence>
<comment type="similarity">
    <text evidence="2 8">Belongs to the cation transport ATPase (P-type) (TC 3.A.3) family. Type IB subfamily.</text>
</comment>
<dbReference type="SFLD" id="SFLDS00003">
    <property type="entry name" value="Haloacid_Dehalogenase"/>
    <property type="match status" value="1"/>
</dbReference>
<dbReference type="InterPro" id="IPR023214">
    <property type="entry name" value="HAD_sf"/>
</dbReference>
<comment type="subcellular location">
    <subcellularLocation>
        <location evidence="1">Cell membrane</location>
        <topology evidence="1">Multi-pass membrane protein</topology>
    </subcellularLocation>
</comment>
<dbReference type="Pfam" id="PF00122">
    <property type="entry name" value="E1-E2_ATPase"/>
    <property type="match status" value="1"/>
</dbReference>
<dbReference type="SUPFAM" id="SSF56784">
    <property type="entry name" value="HAD-like"/>
    <property type="match status" value="1"/>
</dbReference>
<keyword evidence="11" id="KW-1185">Reference proteome</keyword>
<evidence type="ECO:0000256" key="6">
    <source>
        <dbReference type="ARBA" id="ARBA00022989"/>
    </source>
</evidence>
<dbReference type="Gene3D" id="2.70.150.10">
    <property type="entry name" value="Calcium-transporting ATPase, cytoplasmic transduction domain A"/>
    <property type="match status" value="1"/>
</dbReference>
<dbReference type="InterPro" id="IPR044492">
    <property type="entry name" value="P_typ_ATPase_HD_dom"/>
</dbReference>
<dbReference type="InterPro" id="IPR008250">
    <property type="entry name" value="ATPase_P-typ_transduc_dom_A_sf"/>
</dbReference>
<feature type="transmembrane region" description="Helical" evidence="8">
    <location>
        <begin position="123"/>
        <end position="143"/>
    </location>
</feature>
<accession>A0ABU4HYX5</accession>
<dbReference type="RefSeq" id="WP_318600562.1">
    <property type="nucleotide sequence ID" value="NZ_JAWSTH010000119.1"/>
</dbReference>
<keyword evidence="8" id="KW-1003">Cell membrane</keyword>
<comment type="caution">
    <text evidence="10">The sequence shown here is derived from an EMBL/GenBank/DDBJ whole genome shotgun (WGS) entry which is preliminary data.</text>
</comment>
<evidence type="ECO:0000256" key="2">
    <source>
        <dbReference type="ARBA" id="ARBA00006024"/>
    </source>
</evidence>
<organism evidence="10 11">
    <name type="scientific">Conexibacter stalactiti</name>
    <dbReference type="NCBI Taxonomy" id="1940611"/>
    <lineage>
        <taxon>Bacteria</taxon>
        <taxon>Bacillati</taxon>
        <taxon>Actinomycetota</taxon>
        <taxon>Thermoleophilia</taxon>
        <taxon>Solirubrobacterales</taxon>
        <taxon>Conexibacteraceae</taxon>
        <taxon>Conexibacter</taxon>
    </lineage>
</organism>
<evidence type="ECO:0000256" key="3">
    <source>
        <dbReference type="ARBA" id="ARBA00022692"/>
    </source>
</evidence>
<sequence>MAGGAAHAPAADTCCGDAAEEREVAASELRVGDLVVVRPGERLPADGLVAEGRSAVDQAAITGESVPVDVAPGDRVFAGTLNAHGLLAIRVERAPGDTTLARIGRLVAEAQARRAPAERWVDAFARVYTPAVIALAVLVAAVPPLAWDASFDGSFYSALALLILACPCALVLSTPVTIVSALGRASAAGVLVKGGEQLERAAAIRTVAFDKTGTLTAGRPRVVSVVPLGGEDRHFAPLHGVQSDAPPADADADELLATAAALEQGSEHPLAAAIVGAARERGLQLAPVADFAARPGFGATGTVAGHAVAIGKPAMFETPPAGAAPADAAGTLVRWAAARAALDRAVAAGQTAVLVTRDGLPLGVLGLADPPRAEAAEAVAQLRRLGIDRTVLLTGDNAQAAQAIAAATGIAAVRAEQLPADKAQALQDLGEGVAMVGDGVNDAPALAGAALGVAMGSAGSDTAIEVADVALMGDDPRKVAGLIGLARWTRATVRANVVFSLATKLIAAALLAAGLLPLWGAVLTDVGASLVVVLYGLRLLVAKPGGRLRGIPVLARVPLQR</sequence>
<evidence type="ECO:0000256" key="5">
    <source>
        <dbReference type="ARBA" id="ARBA00022967"/>
    </source>
</evidence>
<dbReference type="InterPro" id="IPR001757">
    <property type="entry name" value="P_typ_ATPase"/>
</dbReference>
<evidence type="ECO:0000313" key="11">
    <source>
        <dbReference type="Proteomes" id="UP001284601"/>
    </source>
</evidence>
<feature type="transmembrane region" description="Helical" evidence="8">
    <location>
        <begin position="155"/>
        <end position="183"/>
    </location>
</feature>
<feature type="domain" description="P-type ATPase A" evidence="9">
    <location>
        <begin position="19"/>
        <end position="107"/>
    </location>
</feature>
<dbReference type="SFLD" id="SFLDG00002">
    <property type="entry name" value="C1.7:_P-type_atpase_like"/>
    <property type="match status" value="1"/>
</dbReference>
<dbReference type="NCBIfam" id="TIGR01525">
    <property type="entry name" value="ATPase-IB_hvy"/>
    <property type="match status" value="1"/>
</dbReference>
<feature type="transmembrane region" description="Helical" evidence="8">
    <location>
        <begin position="522"/>
        <end position="541"/>
    </location>
</feature>
<evidence type="ECO:0000259" key="9">
    <source>
        <dbReference type="Pfam" id="PF00122"/>
    </source>
</evidence>
<keyword evidence="7 8" id="KW-0472">Membrane</keyword>
<keyword evidence="8" id="KW-0547">Nucleotide-binding</keyword>
<proteinExistence type="inferred from homology"/>
<dbReference type="SUPFAM" id="SSF81653">
    <property type="entry name" value="Calcium ATPase, transduction domain A"/>
    <property type="match status" value="1"/>
</dbReference>
<dbReference type="PANTHER" id="PTHR48085:SF5">
    <property type="entry name" value="CADMIUM_ZINC-TRANSPORTING ATPASE HMA4-RELATED"/>
    <property type="match status" value="1"/>
</dbReference>